<organism evidence="1 2">
    <name type="scientific">Lutibaculum baratangense AMV1</name>
    <dbReference type="NCBI Taxonomy" id="631454"/>
    <lineage>
        <taxon>Bacteria</taxon>
        <taxon>Pseudomonadati</taxon>
        <taxon>Pseudomonadota</taxon>
        <taxon>Alphaproteobacteria</taxon>
        <taxon>Hyphomicrobiales</taxon>
        <taxon>Tepidamorphaceae</taxon>
        <taxon>Lutibaculum</taxon>
    </lineage>
</organism>
<gene>
    <name evidence="1" type="ORF">N177_0817</name>
</gene>
<sequence>MNTMPFPVRRNGRASIASRLLWAGPAVLLTARARKTSRG</sequence>
<evidence type="ECO:0000313" key="2">
    <source>
        <dbReference type="Proteomes" id="UP000017819"/>
    </source>
</evidence>
<proteinExistence type="predicted"/>
<name>V4TLA4_9HYPH</name>
<evidence type="ECO:0000313" key="1">
    <source>
        <dbReference type="EMBL" id="ESR26598.1"/>
    </source>
</evidence>
<accession>V4TLA4</accession>
<reference evidence="1 2" key="1">
    <citation type="journal article" date="2014" name="Genome Announc.">
        <title>Draft Genome Sequence of Lutibaculum baratangense Strain AMV1T, Isolated from a Mud Volcano in Andamans, India.</title>
        <authorList>
            <person name="Singh A."/>
            <person name="Sreenivas A."/>
            <person name="Sathyanarayana Reddy G."/>
            <person name="Pinnaka A.K."/>
            <person name="Shivaji S."/>
        </authorList>
    </citation>
    <scope>NUCLEOTIDE SEQUENCE [LARGE SCALE GENOMIC DNA]</scope>
    <source>
        <strain evidence="1 2">AMV1</strain>
    </source>
</reference>
<protein>
    <submittedName>
        <fullName evidence="1">Uncharacterized protein</fullName>
    </submittedName>
</protein>
<comment type="caution">
    <text evidence="1">The sequence shown here is derived from an EMBL/GenBank/DDBJ whole genome shotgun (WGS) entry which is preliminary data.</text>
</comment>
<keyword evidence="2" id="KW-1185">Reference proteome</keyword>
<dbReference type="Proteomes" id="UP000017819">
    <property type="component" value="Unassembled WGS sequence"/>
</dbReference>
<dbReference type="AlphaFoldDB" id="V4TLA4"/>
<dbReference type="EMBL" id="AWXZ01000014">
    <property type="protein sequence ID" value="ESR26598.1"/>
    <property type="molecule type" value="Genomic_DNA"/>
</dbReference>